<protein>
    <submittedName>
        <fullName evidence="2">Uncharacterized protein</fullName>
    </submittedName>
</protein>
<sequence length="151" mass="17357">MSTTARSGVARSQIVLIFHSVPPLAVVGYGVFQSPVARSYDWLRRSRLVDNYHRSGTLIDSLDFKFISTRLRFQKNHDARADKMYTDPFEHHSTLLPAPCANPYLQRLPFFNFMKSKILTPPLFKSVRTRRREEKRNSQQTRELSASIGGG</sequence>
<feature type="region of interest" description="Disordered" evidence="1">
    <location>
        <begin position="129"/>
        <end position="151"/>
    </location>
</feature>
<reference evidence="2 3" key="1">
    <citation type="journal article" date="2019" name="Commun. Biol.">
        <title>The bagworm genome reveals a unique fibroin gene that provides high tensile strength.</title>
        <authorList>
            <person name="Kono N."/>
            <person name="Nakamura H."/>
            <person name="Ohtoshi R."/>
            <person name="Tomita M."/>
            <person name="Numata K."/>
            <person name="Arakawa K."/>
        </authorList>
    </citation>
    <scope>NUCLEOTIDE SEQUENCE [LARGE SCALE GENOMIC DNA]</scope>
</reference>
<dbReference type="AlphaFoldDB" id="A0A4C1T409"/>
<evidence type="ECO:0000256" key="1">
    <source>
        <dbReference type="SAM" id="MobiDB-lite"/>
    </source>
</evidence>
<accession>A0A4C1T409</accession>
<keyword evidence="3" id="KW-1185">Reference proteome</keyword>
<evidence type="ECO:0000313" key="3">
    <source>
        <dbReference type="Proteomes" id="UP000299102"/>
    </source>
</evidence>
<name>A0A4C1T409_EUMVA</name>
<comment type="caution">
    <text evidence="2">The sequence shown here is derived from an EMBL/GenBank/DDBJ whole genome shotgun (WGS) entry which is preliminary data.</text>
</comment>
<dbReference type="Proteomes" id="UP000299102">
    <property type="component" value="Unassembled WGS sequence"/>
</dbReference>
<organism evidence="2 3">
    <name type="scientific">Eumeta variegata</name>
    <name type="common">Bagworm moth</name>
    <name type="synonym">Eumeta japonica</name>
    <dbReference type="NCBI Taxonomy" id="151549"/>
    <lineage>
        <taxon>Eukaryota</taxon>
        <taxon>Metazoa</taxon>
        <taxon>Ecdysozoa</taxon>
        <taxon>Arthropoda</taxon>
        <taxon>Hexapoda</taxon>
        <taxon>Insecta</taxon>
        <taxon>Pterygota</taxon>
        <taxon>Neoptera</taxon>
        <taxon>Endopterygota</taxon>
        <taxon>Lepidoptera</taxon>
        <taxon>Glossata</taxon>
        <taxon>Ditrysia</taxon>
        <taxon>Tineoidea</taxon>
        <taxon>Psychidae</taxon>
        <taxon>Oiketicinae</taxon>
        <taxon>Eumeta</taxon>
    </lineage>
</organism>
<proteinExistence type="predicted"/>
<evidence type="ECO:0000313" key="2">
    <source>
        <dbReference type="EMBL" id="GBP08936.1"/>
    </source>
</evidence>
<dbReference type="EMBL" id="BGZK01004430">
    <property type="protein sequence ID" value="GBP08936.1"/>
    <property type="molecule type" value="Genomic_DNA"/>
</dbReference>
<gene>
    <name evidence="2" type="ORF">EVAR_97067_1</name>
</gene>